<evidence type="ECO:0000313" key="2">
    <source>
        <dbReference type="EMBL" id="PIR89464.1"/>
    </source>
</evidence>
<sequence>MRATGGLSTGGVMVAGSRSSRRKSVLNPKTLGTCLPTGRLSPVPIFRNRALFYIKYVFFELY</sequence>
<reference evidence="3" key="1">
    <citation type="submission" date="2017-09" db="EMBL/GenBank/DDBJ databases">
        <title>Depth-based differentiation of microbial function through sediment-hosted aquifers and enrichment of novel symbionts in the deep terrestrial subsurface.</title>
        <authorList>
            <person name="Probst A.J."/>
            <person name="Ladd B."/>
            <person name="Jarett J.K."/>
            <person name="Geller-Mcgrath D.E."/>
            <person name="Sieber C.M.K."/>
            <person name="Emerson J.B."/>
            <person name="Anantharaman K."/>
            <person name="Thomas B.C."/>
            <person name="Malmstrom R."/>
            <person name="Stieglmeier M."/>
            <person name="Klingl A."/>
            <person name="Woyke T."/>
            <person name="Ryan C.M."/>
            <person name="Banfield J.F."/>
        </authorList>
    </citation>
    <scope>NUCLEOTIDE SEQUENCE [LARGE SCALE GENOMIC DNA]</scope>
</reference>
<evidence type="ECO:0000256" key="1">
    <source>
        <dbReference type="SAM" id="MobiDB-lite"/>
    </source>
</evidence>
<gene>
    <name evidence="2" type="ORF">COU07_01010</name>
</gene>
<accession>A0A2H0USS5</accession>
<comment type="caution">
    <text evidence="2">The sequence shown here is derived from an EMBL/GenBank/DDBJ whole genome shotgun (WGS) entry which is preliminary data.</text>
</comment>
<dbReference type="AlphaFoldDB" id="A0A2H0USS5"/>
<organism evidence="2 3">
    <name type="scientific">Candidatus Harrisonbacteria bacterium CG10_big_fil_rev_8_21_14_0_10_40_38</name>
    <dbReference type="NCBI Taxonomy" id="1974583"/>
    <lineage>
        <taxon>Bacteria</taxon>
        <taxon>Candidatus Harrisoniibacteriota</taxon>
    </lineage>
</organism>
<protein>
    <submittedName>
        <fullName evidence="2">Uncharacterized protein</fullName>
    </submittedName>
</protein>
<dbReference type="Proteomes" id="UP000231157">
    <property type="component" value="Unassembled WGS sequence"/>
</dbReference>
<proteinExistence type="predicted"/>
<evidence type="ECO:0000313" key="3">
    <source>
        <dbReference type="Proteomes" id="UP000231157"/>
    </source>
</evidence>
<dbReference type="EMBL" id="PFAZ01000001">
    <property type="protein sequence ID" value="PIR89464.1"/>
    <property type="molecule type" value="Genomic_DNA"/>
</dbReference>
<name>A0A2H0USS5_9BACT</name>
<feature type="region of interest" description="Disordered" evidence="1">
    <location>
        <begin position="1"/>
        <end position="23"/>
    </location>
</feature>